<dbReference type="Proteomes" id="UP001610335">
    <property type="component" value="Unassembled WGS sequence"/>
</dbReference>
<evidence type="ECO:0000313" key="1">
    <source>
        <dbReference type="EMBL" id="KAL2826214.1"/>
    </source>
</evidence>
<keyword evidence="2" id="KW-1185">Reference proteome</keyword>
<accession>A0ABR4IG41</accession>
<dbReference type="EMBL" id="JBFXLS010000031">
    <property type="protein sequence ID" value="KAL2826214.1"/>
    <property type="molecule type" value="Genomic_DNA"/>
</dbReference>
<reference evidence="1 2" key="1">
    <citation type="submission" date="2024-07" db="EMBL/GenBank/DDBJ databases">
        <title>Section-level genome sequencing and comparative genomics of Aspergillus sections Usti and Cavernicolus.</title>
        <authorList>
            <consortium name="Lawrence Berkeley National Laboratory"/>
            <person name="Nybo J.L."/>
            <person name="Vesth T.C."/>
            <person name="Theobald S."/>
            <person name="Frisvad J.C."/>
            <person name="Larsen T.O."/>
            <person name="Kjaerboelling I."/>
            <person name="Rothschild-Mancinelli K."/>
            <person name="Lyhne E.K."/>
            <person name="Kogle M.E."/>
            <person name="Barry K."/>
            <person name="Clum A."/>
            <person name="Na H."/>
            <person name="Ledsgaard L."/>
            <person name="Lin J."/>
            <person name="Lipzen A."/>
            <person name="Kuo A."/>
            <person name="Riley R."/>
            <person name="Mondo S."/>
            <person name="LaButti K."/>
            <person name="Haridas S."/>
            <person name="Pangalinan J."/>
            <person name="Salamov A.A."/>
            <person name="Simmons B.A."/>
            <person name="Magnuson J.K."/>
            <person name="Chen J."/>
            <person name="Drula E."/>
            <person name="Henrissat B."/>
            <person name="Wiebenga A."/>
            <person name="Lubbers R.J."/>
            <person name="Gomes A.C."/>
            <person name="Makela M.R."/>
            <person name="Stajich J."/>
            <person name="Grigoriev I.V."/>
            <person name="Mortensen U.H."/>
            <person name="De vries R.P."/>
            <person name="Baker S.E."/>
            <person name="Andersen M.R."/>
        </authorList>
    </citation>
    <scope>NUCLEOTIDE SEQUENCE [LARGE SCALE GENOMIC DNA]</scope>
    <source>
        <strain evidence="1 2">CBS 600.67</strain>
    </source>
</reference>
<comment type="caution">
    <text evidence="1">The sequence shown here is derived from an EMBL/GenBank/DDBJ whole genome shotgun (WGS) entry which is preliminary data.</text>
</comment>
<sequence>MWLVNYWRGRKKQSDPVPTDDVIQLANLDPTKDGSMELAFRFDQVLCPNELRGALERLFQIGNWRILGGRLRQGDGPTGSKFEIHVPAQHDASRPAFLYETLEVNVPIHDHPVGSQVPKGVDRVSILGNQPSVEPLRQATKTPSLIKHLVAANLPLLAFDHINFRDATIILMSFPHGLIDGVGYSLFLKAWEAVLHGREDEVPDCYSLADDRVAEFTKQRPTERYLLRAHALRSMSFFWFIVRIMWEKLWYEKVEQHTVCIAGWFVSQLRKDIMIDLVKNQTINAEKIEFVSESDVLLAWMTRTFVALAKPAGHRRLVLSNVVNIRPAILPSGKDTAYLKNAVSAAYTIKPVSQILREPVSSLAAQIRSSLIQQRTRAQIQAGLALCAEIDRNPVYPPLVGTADMFWVLWTNWDKADFLGLDFSPAVRFPATGGGPVSSITPSCVLKTDVNNILWPGGGIVAGRDSAGNWLVQWSLRKSTRAQLEKLLAGINEQERANQDGSDIEQL</sequence>
<dbReference type="Gene3D" id="3.30.559.10">
    <property type="entry name" value="Chloramphenicol acetyltransferase-like domain"/>
    <property type="match status" value="2"/>
</dbReference>
<proteinExistence type="predicted"/>
<dbReference type="InterPro" id="IPR023213">
    <property type="entry name" value="CAT-like_dom_sf"/>
</dbReference>
<protein>
    <recommendedName>
        <fullName evidence="3">Transferase family-domain-containing protein</fullName>
    </recommendedName>
</protein>
<name>A0ABR4IG41_9EURO</name>
<evidence type="ECO:0008006" key="3">
    <source>
        <dbReference type="Google" id="ProtNLM"/>
    </source>
</evidence>
<gene>
    <name evidence="1" type="ORF">BDW59DRAFT_161053</name>
</gene>
<organism evidence="1 2">
    <name type="scientific">Aspergillus cavernicola</name>
    <dbReference type="NCBI Taxonomy" id="176166"/>
    <lineage>
        <taxon>Eukaryota</taxon>
        <taxon>Fungi</taxon>
        <taxon>Dikarya</taxon>
        <taxon>Ascomycota</taxon>
        <taxon>Pezizomycotina</taxon>
        <taxon>Eurotiomycetes</taxon>
        <taxon>Eurotiomycetidae</taxon>
        <taxon>Eurotiales</taxon>
        <taxon>Aspergillaceae</taxon>
        <taxon>Aspergillus</taxon>
        <taxon>Aspergillus subgen. Nidulantes</taxon>
    </lineage>
</organism>
<evidence type="ECO:0000313" key="2">
    <source>
        <dbReference type="Proteomes" id="UP001610335"/>
    </source>
</evidence>